<evidence type="ECO:0000313" key="2">
    <source>
        <dbReference type="EMBL" id="CAF3749148.1"/>
    </source>
</evidence>
<comment type="caution">
    <text evidence="4">The sequence shown here is derived from an EMBL/GenBank/DDBJ whole genome shotgun (WGS) entry which is preliminary data.</text>
</comment>
<evidence type="ECO:0000313" key="3">
    <source>
        <dbReference type="EMBL" id="CAF4666396.1"/>
    </source>
</evidence>
<dbReference type="Proteomes" id="UP000663872">
    <property type="component" value="Unassembled WGS sequence"/>
</dbReference>
<dbReference type="Proteomes" id="UP000663848">
    <property type="component" value="Unassembled WGS sequence"/>
</dbReference>
<sequence>MQDGAPAHYTSNVRNWLEKHFPARWIGRRGAIEWPARSPDLTPTDFFLWGYLKDIVYKSKPRTLCDLKQSIISAFSALDSDLCKKVCESVPERLQRCVDANGHQFEHLN</sequence>
<dbReference type="AlphaFoldDB" id="A0A821XEK7"/>
<dbReference type="PANTHER" id="PTHR47326:SF1">
    <property type="entry name" value="HTH PSQ-TYPE DOMAIN-CONTAINING PROTEIN"/>
    <property type="match status" value="1"/>
</dbReference>
<dbReference type="EMBL" id="CAJOBQ010006067">
    <property type="protein sequence ID" value="CAF4666396.1"/>
    <property type="molecule type" value="Genomic_DNA"/>
</dbReference>
<evidence type="ECO:0000313" key="1">
    <source>
        <dbReference type="EMBL" id="CAF3410413.1"/>
    </source>
</evidence>
<protein>
    <recommendedName>
        <fullName evidence="6">Transposase</fullName>
    </recommendedName>
</protein>
<dbReference type="Gene3D" id="3.30.420.10">
    <property type="entry name" value="Ribonuclease H-like superfamily/Ribonuclease H"/>
    <property type="match status" value="1"/>
</dbReference>
<dbReference type="InterPro" id="IPR036397">
    <property type="entry name" value="RNaseH_sf"/>
</dbReference>
<name>A0A821XEK7_9BILA</name>
<gene>
    <name evidence="2" type="ORF">FME351_LOCUS30730</name>
    <name evidence="1" type="ORF">GRG538_LOCUS10855</name>
    <name evidence="4" type="ORF">QYT958_LOCUS32726</name>
    <name evidence="3" type="ORF">TSG867_LOCUS31624</name>
</gene>
<dbReference type="EMBL" id="CAJNYU010004392">
    <property type="protein sequence ID" value="CAF3749148.1"/>
    <property type="molecule type" value="Genomic_DNA"/>
</dbReference>
<dbReference type="Proteomes" id="UP000663869">
    <property type="component" value="Unassembled WGS sequence"/>
</dbReference>
<reference evidence="4" key="1">
    <citation type="submission" date="2021-02" db="EMBL/GenBank/DDBJ databases">
        <authorList>
            <person name="Nowell W R."/>
        </authorList>
    </citation>
    <scope>NUCLEOTIDE SEQUENCE</scope>
</reference>
<dbReference type="EMBL" id="CAJNYT010001429">
    <property type="protein sequence ID" value="CAF3410413.1"/>
    <property type="molecule type" value="Genomic_DNA"/>
</dbReference>
<evidence type="ECO:0000313" key="5">
    <source>
        <dbReference type="Proteomes" id="UP000663848"/>
    </source>
</evidence>
<proteinExistence type="predicted"/>
<evidence type="ECO:0000313" key="4">
    <source>
        <dbReference type="EMBL" id="CAF4940736.1"/>
    </source>
</evidence>
<dbReference type="GO" id="GO:0003676">
    <property type="term" value="F:nucleic acid binding"/>
    <property type="evidence" value="ECO:0007669"/>
    <property type="project" value="InterPro"/>
</dbReference>
<dbReference type="EMBL" id="CAJOBR010021651">
    <property type="protein sequence ID" value="CAF4940736.1"/>
    <property type="molecule type" value="Genomic_DNA"/>
</dbReference>
<organism evidence="4 5">
    <name type="scientific">Rotaria socialis</name>
    <dbReference type="NCBI Taxonomy" id="392032"/>
    <lineage>
        <taxon>Eukaryota</taxon>
        <taxon>Metazoa</taxon>
        <taxon>Spiralia</taxon>
        <taxon>Gnathifera</taxon>
        <taxon>Rotifera</taxon>
        <taxon>Eurotatoria</taxon>
        <taxon>Bdelloidea</taxon>
        <taxon>Philodinida</taxon>
        <taxon>Philodinidae</taxon>
        <taxon>Rotaria</taxon>
    </lineage>
</organism>
<dbReference type="Proteomes" id="UP000663862">
    <property type="component" value="Unassembled WGS sequence"/>
</dbReference>
<dbReference type="PANTHER" id="PTHR47326">
    <property type="entry name" value="TRANSPOSABLE ELEMENT TC3 TRANSPOSASE-LIKE PROTEIN"/>
    <property type="match status" value="1"/>
</dbReference>
<accession>A0A821XEK7</accession>
<evidence type="ECO:0008006" key="6">
    <source>
        <dbReference type="Google" id="ProtNLM"/>
    </source>
</evidence>